<feature type="transmembrane region" description="Helical" evidence="6">
    <location>
        <begin position="509"/>
        <end position="532"/>
    </location>
</feature>
<dbReference type="AlphaFoldDB" id="A0A165ZV68"/>
<dbReference type="OrthoDB" id="2241241at2759"/>
<evidence type="ECO:0000256" key="6">
    <source>
        <dbReference type="SAM" id="Phobius"/>
    </source>
</evidence>
<accession>A0A165ZV68</accession>
<reference evidence="7 8" key="1">
    <citation type="journal article" date="2016" name="Mol. Biol. Evol.">
        <title>Comparative Genomics of Early-Diverging Mushroom-Forming Fungi Provides Insights into the Origins of Lignocellulose Decay Capabilities.</title>
        <authorList>
            <person name="Nagy L.G."/>
            <person name="Riley R."/>
            <person name="Tritt A."/>
            <person name="Adam C."/>
            <person name="Daum C."/>
            <person name="Floudas D."/>
            <person name="Sun H."/>
            <person name="Yadav J.S."/>
            <person name="Pangilinan J."/>
            <person name="Larsson K.H."/>
            <person name="Matsuura K."/>
            <person name="Barry K."/>
            <person name="Labutti K."/>
            <person name="Kuo R."/>
            <person name="Ohm R.A."/>
            <person name="Bhattacharya S.S."/>
            <person name="Shirouzu T."/>
            <person name="Yoshinaga Y."/>
            <person name="Martin F.M."/>
            <person name="Grigoriev I.V."/>
            <person name="Hibbett D.S."/>
        </authorList>
    </citation>
    <scope>NUCLEOTIDE SEQUENCE [LARGE SCALE GENOMIC DNA]</scope>
    <source>
        <strain evidence="7 8">HHB12029</strain>
    </source>
</reference>
<feature type="transmembrane region" description="Helical" evidence="6">
    <location>
        <begin position="336"/>
        <end position="357"/>
    </location>
</feature>
<evidence type="ECO:0000313" key="7">
    <source>
        <dbReference type="EMBL" id="KZV85849.1"/>
    </source>
</evidence>
<organism evidence="7 8">
    <name type="scientific">Exidia glandulosa HHB12029</name>
    <dbReference type="NCBI Taxonomy" id="1314781"/>
    <lineage>
        <taxon>Eukaryota</taxon>
        <taxon>Fungi</taxon>
        <taxon>Dikarya</taxon>
        <taxon>Basidiomycota</taxon>
        <taxon>Agaricomycotina</taxon>
        <taxon>Agaricomycetes</taxon>
        <taxon>Auriculariales</taxon>
        <taxon>Exidiaceae</taxon>
        <taxon>Exidia</taxon>
    </lineage>
</organism>
<dbReference type="SUPFAM" id="SSF103473">
    <property type="entry name" value="MFS general substrate transporter"/>
    <property type="match status" value="1"/>
</dbReference>
<evidence type="ECO:0000313" key="8">
    <source>
        <dbReference type="Proteomes" id="UP000077266"/>
    </source>
</evidence>
<dbReference type="PANTHER" id="PTHR23501">
    <property type="entry name" value="MAJOR FACILITATOR SUPERFAMILY"/>
    <property type="match status" value="1"/>
</dbReference>
<keyword evidence="3 6" id="KW-1133">Transmembrane helix</keyword>
<evidence type="ECO:0000256" key="2">
    <source>
        <dbReference type="ARBA" id="ARBA00022692"/>
    </source>
</evidence>
<evidence type="ECO:0000256" key="4">
    <source>
        <dbReference type="ARBA" id="ARBA00023136"/>
    </source>
</evidence>
<dbReference type="InParanoid" id="A0A165ZV68"/>
<gene>
    <name evidence="7" type="ORF">EXIGLDRAFT_725472</name>
</gene>
<feature type="transmembrane region" description="Helical" evidence="6">
    <location>
        <begin position="83"/>
        <end position="106"/>
    </location>
</feature>
<feature type="transmembrane region" description="Helical" evidence="6">
    <location>
        <begin position="172"/>
        <end position="193"/>
    </location>
</feature>
<proteinExistence type="predicted"/>
<feature type="transmembrane region" description="Helical" evidence="6">
    <location>
        <begin position="52"/>
        <end position="71"/>
    </location>
</feature>
<feature type="transmembrane region" description="Helical" evidence="6">
    <location>
        <begin position="266"/>
        <end position="286"/>
    </location>
</feature>
<dbReference type="GO" id="GO:0022857">
    <property type="term" value="F:transmembrane transporter activity"/>
    <property type="evidence" value="ECO:0007669"/>
    <property type="project" value="TreeGrafter"/>
</dbReference>
<keyword evidence="4 6" id="KW-0472">Membrane</keyword>
<protein>
    <submittedName>
        <fullName evidence="7">MFS general substrate transporter</fullName>
    </submittedName>
</protein>
<evidence type="ECO:0000256" key="1">
    <source>
        <dbReference type="ARBA" id="ARBA00004141"/>
    </source>
</evidence>
<comment type="subcellular location">
    <subcellularLocation>
        <location evidence="1">Membrane</location>
        <topology evidence="1">Multi-pass membrane protein</topology>
    </subcellularLocation>
</comment>
<evidence type="ECO:0000256" key="3">
    <source>
        <dbReference type="ARBA" id="ARBA00022989"/>
    </source>
</evidence>
<keyword evidence="2 6" id="KW-0812">Transmembrane</keyword>
<dbReference type="InterPro" id="IPR036259">
    <property type="entry name" value="MFS_trans_sf"/>
</dbReference>
<sequence length="586" mass="62851">MEALYRVFGKGGASIWLLYGSLALISYAYSLAGNTVYNYLAFATSAFGKHSLLAAIDTAVYVFGGVGKPFIAKLADITSRPIAYAVSLGFYVVGFIIVGTASGVGAVAAGELFYNIGSVGLDLVTDVIIADLTPLQWRGLIGSLTTSPYIINAYISGFIVDGLGPDGWRWGYGMFAIIMPAVIAPALVVLFWADWKAKRLGVLSLSASSYVARTDVIARKSWVALVVDFVKRVDGLGLLLLGTSWTLLFLPFSLKSGAKGGYDNPSLIAMFAVGGVTLVAFGLWEWFGTAHPILPRRILNKTFCCGVVIDVLYMLSGTMRSTYWGSWSYVVTNWSTYTWTIFSNTLTVGLCVFGLVAGVIMRYTHRFKWMQISGICIRCIGLGLTYWARGSNASDVALAWTQILTSWGSAFSVVGTRVATQASVPHDDLASVIANLALWSKLGSATGAAIAGAVWGDNMPRNLRTHLTPLGVSTAEIQKIFGSIRTARLAKPAVRAAVIEAYDETVRPLYLGALILALASLIPASLMTNFYLGKTQNAVDGKLHPMYEADTDAARNTTTPHTDDSASVNEKDAKPLAHAAVAELRK</sequence>
<dbReference type="PANTHER" id="PTHR23501:SF58">
    <property type="entry name" value="LOW AFFINITY HEME TRANSPORTER STR3"/>
    <property type="match status" value="1"/>
</dbReference>
<feature type="region of interest" description="Disordered" evidence="5">
    <location>
        <begin position="554"/>
        <end position="575"/>
    </location>
</feature>
<dbReference type="Proteomes" id="UP000077266">
    <property type="component" value="Unassembled WGS sequence"/>
</dbReference>
<feature type="transmembrane region" description="Helical" evidence="6">
    <location>
        <begin position="139"/>
        <end position="160"/>
    </location>
</feature>
<keyword evidence="8" id="KW-1185">Reference proteome</keyword>
<evidence type="ECO:0000256" key="5">
    <source>
        <dbReference type="SAM" id="MobiDB-lite"/>
    </source>
</evidence>
<dbReference type="GO" id="GO:0005886">
    <property type="term" value="C:plasma membrane"/>
    <property type="evidence" value="ECO:0007669"/>
    <property type="project" value="TreeGrafter"/>
</dbReference>
<dbReference type="Gene3D" id="1.20.1250.20">
    <property type="entry name" value="MFS general substrate transporter like domains"/>
    <property type="match status" value="1"/>
</dbReference>
<feature type="transmembrane region" description="Helical" evidence="6">
    <location>
        <begin position="236"/>
        <end position="254"/>
    </location>
</feature>
<feature type="compositionally biased region" description="Basic and acidic residues" evidence="5">
    <location>
        <begin position="561"/>
        <end position="575"/>
    </location>
</feature>
<dbReference type="EMBL" id="KV426174">
    <property type="protein sequence ID" value="KZV85849.1"/>
    <property type="molecule type" value="Genomic_DNA"/>
</dbReference>
<feature type="transmembrane region" description="Helical" evidence="6">
    <location>
        <begin position="12"/>
        <end position="32"/>
    </location>
</feature>
<name>A0A165ZV68_EXIGL</name>
<feature type="transmembrane region" description="Helical" evidence="6">
    <location>
        <begin position="298"/>
        <end position="316"/>
    </location>
</feature>
<dbReference type="STRING" id="1314781.A0A165ZV68"/>